<reference evidence="1" key="1">
    <citation type="submission" date="2019-10" db="EMBL/GenBank/DDBJ databases">
        <authorList>
            <consortium name="DOE Joint Genome Institute"/>
            <person name="Kuo A."/>
            <person name="Miyauchi S."/>
            <person name="Kiss E."/>
            <person name="Drula E."/>
            <person name="Kohler A."/>
            <person name="Sanchez-Garcia M."/>
            <person name="Andreopoulos B."/>
            <person name="Barry K.W."/>
            <person name="Bonito G."/>
            <person name="Buee M."/>
            <person name="Carver A."/>
            <person name="Chen C."/>
            <person name="Cichocki N."/>
            <person name="Clum A."/>
            <person name="Culley D."/>
            <person name="Crous P.W."/>
            <person name="Fauchery L."/>
            <person name="Girlanda M."/>
            <person name="Hayes R."/>
            <person name="Keri Z."/>
            <person name="Labutti K."/>
            <person name="Lipzen A."/>
            <person name="Lombard V."/>
            <person name="Magnuson J."/>
            <person name="Maillard F."/>
            <person name="Morin E."/>
            <person name="Murat C."/>
            <person name="Nolan M."/>
            <person name="Ohm R."/>
            <person name="Pangilinan J."/>
            <person name="Pereira M."/>
            <person name="Perotto S."/>
            <person name="Peter M."/>
            <person name="Riley R."/>
            <person name="Sitrit Y."/>
            <person name="Stielow B."/>
            <person name="Szollosi G."/>
            <person name="Zifcakova L."/>
            <person name="Stursova M."/>
            <person name="Spatafora J.W."/>
            <person name="Tedersoo L."/>
            <person name="Vaario L.-M."/>
            <person name="Yamada A."/>
            <person name="Yan M."/>
            <person name="Wang P."/>
            <person name="Xu J."/>
            <person name="Bruns T."/>
            <person name="Baldrian P."/>
            <person name="Vilgalys R."/>
            <person name="Henrissat B."/>
            <person name="Grigoriev I.V."/>
            <person name="Hibbett D."/>
            <person name="Nagy L.G."/>
            <person name="Martin F.M."/>
        </authorList>
    </citation>
    <scope>NUCLEOTIDE SEQUENCE</scope>
    <source>
        <strain evidence="1">P2</strain>
    </source>
</reference>
<accession>A0ACB6ZE97</accession>
<organism evidence="1 2">
    <name type="scientific">Thelephora ganbajun</name>
    <name type="common">Ganba fungus</name>
    <dbReference type="NCBI Taxonomy" id="370292"/>
    <lineage>
        <taxon>Eukaryota</taxon>
        <taxon>Fungi</taxon>
        <taxon>Dikarya</taxon>
        <taxon>Basidiomycota</taxon>
        <taxon>Agaricomycotina</taxon>
        <taxon>Agaricomycetes</taxon>
        <taxon>Thelephorales</taxon>
        <taxon>Thelephoraceae</taxon>
        <taxon>Thelephora</taxon>
    </lineage>
</organism>
<reference evidence="1" key="2">
    <citation type="journal article" date="2020" name="Nat. Commun.">
        <title>Large-scale genome sequencing of mycorrhizal fungi provides insights into the early evolution of symbiotic traits.</title>
        <authorList>
            <person name="Miyauchi S."/>
            <person name="Kiss E."/>
            <person name="Kuo A."/>
            <person name="Drula E."/>
            <person name="Kohler A."/>
            <person name="Sanchez-Garcia M."/>
            <person name="Morin E."/>
            <person name="Andreopoulos B."/>
            <person name="Barry K.W."/>
            <person name="Bonito G."/>
            <person name="Buee M."/>
            <person name="Carver A."/>
            <person name="Chen C."/>
            <person name="Cichocki N."/>
            <person name="Clum A."/>
            <person name="Culley D."/>
            <person name="Crous P.W."/>
            <person name="Fauchery L."/>
            <person name="Girlanda M."/>
            <person name="Hayes R.D."/>
            <person name="Keri Z."/>
            <person name="LaButti K."/>
            <person name="Lipzen A."/>
            <person name="Lombard V."/>
            <person name="Magnuson J."/>
            <person name="Maillard F."/>
            <person name="Murat C."/>
            <person name="Nolan M."/>
            <person name="Ohm R.A."/>
            <person name="Pangilinan J."/>
            <person name="Pereira M.F."/>
            <person name="Perotto S."/>
            <person name="Peter M."/>
            <person name="Pfister S."/>
            <person name="Riley R."/>
            <person name="Sitrit Y."/>
            <person name="Stielow J.B."/>
            <person name="Szollosi G."/>
            <person name="Zifcakova L."/>
            <person name="Stursova M."/>
            <person name="Spatafora J.W."/>
            <person name="Tedersoo L."/>
            <person name="Vaario L.M."/>
            <person name="Yamada A."/>
            <person name="Yan M."/>
            <person name="Wang P."/>
            <person name="Xu J."/>
            <person name="Bruns T."/>
            <person name="Baldrian P."/>
            <person name="Vilgalys R."/>
            <person name="Dunand C."/>
            <person name="Henrissat B."/>
            <person name="Grigoriev I.V."/>
            <person name="Hibbett D."/>
            <person name="Nagy L.G."/>
            <person name="Martin F.M."/>
        </authorList>
    </citation>
    <scope>NUCLEOTIDE SEQUENCE</scope>
    <source>
        <strain evidence="1">P2</strain>
    </source>
</reference>
<name>A0ACB6ZE97_THEGA</name>
<proteinExistence type="predicted"/>
<keyword evidence="2" id="KW-1185">Reference proteome</keyword>
<evidence type="ECO:0000313" key="1">
    <source>
        <dbReference type="EMBL" id="KAF9647713.1"/>
    </source>
</evidence>
<dbReference type="Proteomes" id="UP000886501">
    <property type="component" value="Unassembled WGS sequence"/>
</dbReference>
<protein>
    <submittedName>
        <fullName evidence="1">Uncharacterized protein</fullName>
    </submittedName>
</protein>
<gene>
    <name evidence="1" type="ORF">BDM02DRAFT_3129549</name>
</gene>
<comment type="caution">
    <text evidence="1">The sequence shown here is derived from an EMBL/GenBank/DDBJ whole genome shotgun (WGS) entry which is preliminary data.</text>
</comment>
<evidence type="ECO:0000313" key="2">
    <source>
        <dbReference type="Proteomes" id="UP000886501"/>
    </source>
</evidence>
<sequence>MPNEGFDDAWIGRDNFSSPLSSSENWGASKAQVSPFHGVLTSVPSRGLRGDGAVIGDCSHSTGGRFAVKAALIRRVDGHGTIRGPDTEHWTGTPMIVIQESDVRKSQPSPGPNVSVATSSTPLIPAESPPAYTPREDPGPSSSSVPPYHNPPPPPVTQKLRPKRAAHRFIHALLLALGAYAAIASVVKFLANVINGRLHDPRRMVGYPEPEDGTVIRCIRGRDNPWSPTARVQFPSFGIPLNSSAIYLLARGQQATGRVTVVPHPTSVSDEIIVDVVAQYHEWNIFMNTNVCLMERNEGERGVGIFVSTGLPDASYVLTSDKKTPKHLIWTNRRTEVEITVKIPHQPAAPALELSGFEILTPDFQVTLPNADKFVHFHNLTIHTSNMPVAVDSVKATNIDIQTSNVGIHGTFITDSSLSLTTSNAPIVANIMLENDHTSGKETSVRATTTSGSLTGAIALLSNMGAPRYTIRAFTTNAGLNLALLQHSHSHPSAPPILDIVGHTTNGPAELLLQSSFEGTFDVSTSPTYRAGFSSGSTPERDPLGLGRHQHIGFTTDTQSRKEGHVYWGDLDDGRELGRVELSTSNGPASLHIQ</sequence>
<dbReference type="EMBL" id="MU118027">
    <property type="protein sequence ID" value="KAF9647713.1"/>
    <property type="molecule type" value="Genomic_DNA"/>
</dbReference>